<dbReference type="Pfam" id="PF00933">
    <property type="entry name" value="Glyco_hydro_3"/>
    <property type="match status" value="1"/>
</dbReference>
<accession>A0A7C5M290</accession>
<dbReference type="PANTHER" id="PTHR30620">
    <property type="entry name" value="PERIPLASMIC BETA-GLUCOSIDASE-RELATED"/>
    <property type="match status" value="1"/>
</dbReference>
<reference evidence="3" key="1">
    <citation type="journal article" date="2020" name="mSystems">
        <title>Genome- and Community-Level Interaction Insights into Carbon Utilization and Element Cycling Functions of Hydrothermarchaeota in Hydrothermal Sediment.</title>
        <authorList>
            <person name="Zhou Z."/>
            <person name="Liu Y."/>
            <person name="Xu W."/>
            <person name="Pan J."/>
            <person name="Luo Z.H."/>
            <person name="Li M."/>
        </authorList>
    </citation>
    <scope>NUCLEOTIDE SEQUENCE [LARGE SCALE GENOMIC DNA]</scope>
    <source>
        <strain evidence="3">HyVt-94</strain>
    </source>
</reference>
<gene>
    <name evidence="3" type="ORF">ENL41_02880</name>
</gene>
<dbReference type="InterPro" id="IPR036962">
    <property type="entry name" value="Glyco_hydro_3_N_sf"/>
</dbReference>
<feature type="domain" description="Glycoside hydrolase family 3 N-terminal" evidence="2">
    <location>
        <begin position="11"/>
        <end position="156"/>
    </location>
</feature>
<dbReference type="GO" id="GO:0008422">
    <property type="term" value="F:beta-glucosidase activity"/>
    <property type="evidence" value="ECO:0007669"/>
    <property type="project" value="TreeGrafter"/>
</dbReference>
<keyword evidence="1" id="KW-0378">Hydrolase</keyword>
<proteinExistence type="predicted"/>
<dbReference type="InterPro" id="IPR051915">
    <property type="entry name" value="Cellulose_Degrad_GH3"/>
</dbReference>
<dbReference type="AlphaFoldDB" id="A0A7C5M290"/>
<protein>
    <recommendedName>
        <fullName evidence="2">Glycoside hydrolase family 3 N-terminal domain-containing protein</fullName>
    </recommendedName>
</protein>
<evidence type="ECO:0000259" key="2">
    <source>
        <dbReference type="Pfam" id="PF00933"/>
    </source>
</evidence>
<comment type="caution">
    <text evidence="3">The sequence shown here is derived from an EMBL/GenBank/DDBJ whole genome shotgun (WGS) entry which is preliminary data.</text>
</comment>
<evidence type="ECO:0000256" key="1">
    <source>
        <dbReference type="ARBA" id="ARBA00022801"/>
    </source>
</evidence>
<dbReference type="InterPro" id="IPR017853">
    <property type="entry name" value="GH"/>
</dbReference>
<name>A0A7C5M290_UNCW3</name>
<organism evidence="3">
    <name type="scientific">candidate division WOR-3 bacterium</name>
    <dbReference type="NCBI Taxonomy" id="2052148"/>
    <lineage>
        <taxon>Bacteria</taxon>
        <taxon>Bacteria division WOR-3</taxon>
    </lineage>
</organism>
<sequence>MGRYHFETGLTPKQGAEVVNTIQYFAIENTRLGIPLIFSEECPHGHMAIGATVFPVPISLASTWNPKLIEKMASVIATETRIQGGSVRYGPILDVARDPRWSRVEETFGEDPYLCSQTGVAMVKGFQGKSLNTDYTIIATLKHFAAYGESEGGHNCAPRILDQEN</sequence>
<dbReference type="SUPFAM" id="SSF51445">
    <property type="entry name" value="(Trans)glycosidases"/>
    <property type="match status" value="1"/>
</dbReference>
<dbReference type="PANTHER" id="PTHR30620:SF123">
    <property type="entry name" value="BETA-XYLOSIDASE"/>
    <property type="match status" value="1"/>
</dbReference>
<dbReference type="EMBL" id="DRTV01000202">
    <property type="protein sequence ID" value="HHF58351.1"/>
    <property type="molecule type" value="Genomic_DNA"/>
</dbReference>
<dbReference type="Proteomes" id="UP000886014">
    <property type="component" value="Unassembled WGS sequence"/>
</dbReference>
<dbReference type="InterPro" id="IPR001764">
    <property type="entry name" value="Glyco_hydro_3_N"/>
</dbReference>
<dbReference type="GO" id="GO:0009251">
    <property type="term" value="P:glucan catabolic process"/>
    <property type="evidence" value="ECO:0007669"/>
    <property type="project" value="TreeGrafter"/>
</dbReference>
<dbReference type="PRINTS" id="PR00133">
    <property type="entry name" value="GLHYDRLASE3"/>
</dbReference>
<dbReference type="Gene3D" id="3.20.20.300">
    <property type="entry name" value="Glycoside hydrolase, family 3, N-terminal domain"/>
    <property type="match status" value="1"/>
</dbReference>
<evidence type="ECO:0000313" key="3">
    <source>
        <dbReference type="EMBL" id="HHF58351.1"/>
    </source>
</evidence>